<dbReference type="Proteomes" id="UP000248333">
    <property type="component" value="Unassembled WGS sequence"/>
</dbReference>
<protein>
    <recommendedName>
        <fullName evidence="5">DNA recombination protein RmuC</fullName>
    </recommendedName>
</protein>
<evidence type="ECO:0000313" key="4">
    <source>
        <dbReference type="Proteomes" id="UP000248333"/>
    </source>
</evidence>
<proteinExistence type="predicted"/>
<evidence type="ECO:0000256" key="1">
    <source>
        <dbReference type="SAM" id="Coils"/>
    </source>
</evidence>
<keyword evidence="1" id="KW-0175">Coiled coil</keyword>
<gene>
    <name evidence="3" type="ORF">C7C45_04875</name>
</gene>
<dbReference type="AlphaFoldDB" id="A0A318NTU5"/>
<keyword evidence="2" id="KW-0812">Transmembrane</keyword>
<reference evidence="3 4" key="1">
    <citation type="submission" date="2018-03" db="EMBL/GenBank/DDBJ databases">
        <title>Bioinformatic expansion and discovery of thiopeptide antibiotics.</title>
        <authorList>
            <person name="Schwalen C.J."/>
            <person name="Hudson G.A."/>
            <person name="Mitchell D.A."/>
        </authorList>
    </citation>
    <scope>NUCLEOTIDE SEQUENCE [LARGE SCALE GENOMIC DNA]</scope>
    <source>
        <strain evidence="3 4">NRRL 8041</strain>
    </source>
</reference>
<keyword evidence="2" id="KW-1133">Transmembrane helix</keyword>
<evidence type="ECO:0008006" key="5">
    <source>
        <dbReference type="Google" id="ProtNLM"/>
    </source>
</evidence>
<evidence type="ECO:0000313" key="3">
    <source>
        <dbReference type="EMBL" id="PYC75205.1"/>
    </source>
</evidence>
<sequence length="184" mass="20569">MTTTEKITLGVAIAGALGAGALIKSWVDHLLSRHDRKINIADKSVQIAESLMSRMESELTKTLDALEETQRQGERLRAELAMTATDRDELSARELKLTAQLRQANARAEEFVKTMRIIRTQFSDILDHAATTSKDQTRPVPQSFYTRMVNELDQPSASTMIDRVMKVGNSVRHRSDKDSDSQPG</sequence>
<organism evidence="3 4">
    <name type="scientific">Micromonospora arborensis</name>
    <dbReference type="NCBI Taxonomy" id="2116518"/>
    <lineage>
        <taxon>Bacteria</taxon>
        <taxon>Bacillati</taxon>
        <taxon>Actinomycetota</taxon>
        <taxon>Actinomycetes</taxon>
        <taxon>Micromonosporales</taxon>
        <taxon>Micromonosporaceae</taxon>
        <taxon>Micromonospora</taxon>
    </lineage>
</organism>
<dbReference type="OrthoDB" id="9990654at2"/>
<keyword evidence="4" id="KW-1185">Reference proteome</keyword>
<evidence type="ECO:0000256" key="2">
    <source>
        <dbReference type="SAM" id="Phobius"/>
    </source>
</evidence>
<accession>A0A318NTU5</accession>
<keyword evidence="2" id="KW-0472">Membrane</keyword>
<feature type="transmembrane region" description="Helical" evidence="2">
    <location>
        <begin position="6"/>
        <end position="27"/>
    </location>
</feature>
<feature type="coiled-coil region" evidence="1">
    <location>
        <begin position="52"/>
        <end position="107"/>
    </location>
</feature>
<dbReference type="RefSeq" id="WP_110562410.1">
    <property type="nucleotide sequence ID" value="NZ_PYBV01000005.1"/>
</dbReference>
<dbReference type="EMBL" id="PYBV01000005">
    <property type="protein sequence ID" value="PYC75205.1"/>
    <property type="molecule type" value="Genomic_DNA"/>
</dbReference>
<comment type="caution">
    <text evidence="3">The sequence shown here is derived from an EMBL/GenBank/DDBJ whole genome shotgun (WGS) entry which is preliminary data.</text>
</comment>
<name>A0A318NTU5_9ACTN</name>